<evidence type="ECO:0000256" key="1">
    <source>
        <dbReference type="SAM" id="MobiDB-lite"/>
    </source>
</evidence>
<evidence type="ECO:0000313" key="3">
    <source>
        <dbReference type="Proteomes" id="UP000192634"/>
    </source>
</evidence>
<dbReference type="Proteomes" id="UP000192634">
    <property type="component" value="Unassembled WGS sequence"/>
</dbReference>
<sequence>MSQTWYDDHNDLEAALATALHSADVPDLSPDLDDALRRGRRVVPRRPLAAVTAGAAAALLRGLGIVSATTLGPAETPPASTTSVRSGTVELADVMVLGDGAGGYLTYAVVRGEPSGVRGFAGDDEDDLVDSRSRHRPAATCGCSS</sequence>
<gene>
    <name evidence="2" type="ORF">SAMN06296429_103304</name>
</gene>
<dbReference type="RefSeq" id="WP_084450109.1">
    <property type="nucleotide sequence ID" value="NZ_FWXN01000003.1"/>
</dbReference>
<evidence type="ECO:0000313" key="2">
    <source>
        <dbReference type="EMBL" id="SMC45849.1"/>
    </source>
</evidence>
<accession>A0A1W1ZBN8</accession>
<name>A0A1W1ZBN8_9MICO</name>
<reference evidence="2 3" key="1">
    <citation type="submission" date="2017-04" db="EMBL/GenBank/DDBJ databases">
        <authorList>
            <person name="Afonso C.L."/>
            <person name="Miller P.J."/>
            <person name="Scott M.A."/>
            <person name="Spackman E."/>
            <person name="Goraichik I."/>
            <person name="Dimitrov K.M."/>
            <person name="Suarez D.L."/>
            <person name="Swayne D.E."/>
        </authorList>
    </citation>
    <scope>NUCLEOTIDE SEQUENCE [LARGE SCALE GENOMIC DNA]</scope>
    <source>
        <strain evidence="2 3">CGMCC 1.12511</strain>
    </source>
</reference>
<protein>
    <submittedName>
        <fullName evidence="2">Uncharacterized protein</fullName>
    </submittedName>
</protein>
<organism evidence="2 3">
    <name type="scientific">Janibacter indicus</name>
    <dbReference type="NCBI Taxonomy" id="857417"/>
    <lineage>
        <taxon>Bacteria</taxon>
        <taxon>Bacillati</taxon>
        <taxon>Actinomycetota</taxon>
        <taxon>Actinomycetes</taxon>
        <taxon>Micrococcales</taxon>
        <taxon>Intrasporangiaceae</taxon>
        <taxon>Janibacter</taxon>
    </lineage>
</organism>
<proteinExistence type="predicted"/>
<dbReference type="EMBL" id="FWXN01000003">
    <property type="protein sequence ID" value="SMC45849.1"/>
    <property type="molecule type" value="Genomic_DNA"/>
</dbReference>
<feature type="region of interest" description="Disordered" evidence="1">
    <location>
        <begin position="119"/>
        <end position="145"/>
    </location>
</feature>
<dbReference type="AlphaFoldDB" id="A0A1W1ZBN8"/>